<gene>
    <name evidence="1" type="primary">Necator_chrII.g8528</name>
    <name evidence="1" type="ORF">RB195_020733</name>
</gene>
<evidence type="ECO:0008006" key="3">
    <source>
        <dbReference type="Google" id="ProtNLM"/>
    </source>
</evidence>
<reference evidence="1 2" key="1">
    <citation type="submission" date="2023-08" db="EMBL/GenBank/DDBJ databases">
        <title>A Necator americanus chromosomal reference genome.</title>
        <authorList>
            <person name="Ilik V."/>
            <person name="Petrzelkova K.J."/>
            <person name="Pardy F."/>
            <person name="Fuh T."/>
            <person name="Niatou-Singa F.S."/>
            <person name="Gouil Q."/>
            <person name="Baker L."/>
            <person name="Ritchie M.E."/>
            <person name="Jex A.R."/>
            <person name="Gazzola D."/>
            <person name="Li H."/>
            <person name="Toshio Fujiwara R."/>
            <person name="Zhan B."/>
            <person name="Aroian R.V."/>
            <person name="Pafco B."/>
            <person name="Schwarz E.M."/>
        </authorList>
    </citation>
    <scope>NUCLEOTIDE SEQUENCE [LARGE SCALE GENOMIC DNA]</scope>
    <source>
        <strain evidence="1 2">Aroian</strain>
        <tissue evidence="1">Whole animal</tissue>
    </source>
</reference>
<sequence length="221" mass="25682">MQVLADIRTVHLLSYNNGDILQHVATGDEKWICYVNHKRKQRWLEVGNLEFQHLDLTSISDSDKRNSPEKSAKSICFRITRARICLRSHPRRFSNLADCIFCKVLESVEFFDENKMLNIATHLDERTIMRSRRSRTLVKSMVSSKILFNFFHDRNVKFTFGVATKGKLFFSLVTVRVYAECNTPIQDTDCSSSFSSVRWRPFAGRLSTDLLKGDSFQHSYV</sequence>
<dbReference type="EMBL" id="JAVFWL010000002">
    <property type="protein sequence ID" value="KAK6738808.1"/>
    <property type="molecule type" value="Genomic_DNA"/>
</dbReference>
<dbReference type="Proteomes" id="UP001303046">
    <property type="component" value="Unassembled WGS sequence"/>
</dbReference>
<evidence type="ECO:0000313" key="1">
    <source>
        <dbReference type="EMBL" id="KAK6738808.1"/>
    </source>
</evidence>
<organism evidence="1 2">
    <name type="scientific">Necator americanus</name>
    <name type="common">Human hookworm</name>
    <dbReference type="NCBI Taxonomy" id="51031"/>
    <lineage>
        <taxon>Eukaryota</taxon>
        <taxon>Metazoa</taxon>
        <taxon>Ecdysozoa</taxon>
        <taxon>Nematoda</taxon>
        <taxon>Chromadorea</taxon>
        <taxon>Rhabditida</taxon>
        <taxon>Rhabditina</taxon>
        <taxon>Rhabditomorpha</taxon>
        <taxon>Strongyloidea</taxon>
        <taxon>Ancylostomatidae</taxon>
        <taxon>Bunostominae</taxon>
        <taxon>Necator</taxon>
    </lineage>
</organism>
<protein>
    <recommendedName>
        <fullName evidence="3">F-box domain-containing protein</fullName>
    </recommendedName>
</protein>
<evidence type="ECO:0000313" key="2">
    <source>
        <dbReference type="Proteomes" id="UP001303046"/>
    </source>
</evidence>
<accession>A0ABR1CK89</accession>
<proteinExistence type="predicted"/>
<keyword evidence="2" id="KW-1185">Reference proteome</keyword>
<comment type="caution">
    <text evidence="1">The sequence shown here is derived from an EMBL/GenBank/DDBJ whole genome shotgun (WGS) entry which is preliminary data.</text>
</comment>
<name>A0ABR1CK89_NECAM</name>